<dbReference type="PANTHER" id="PTHR42978:SF6">
    <property type="entry name" value="QUORUM-QUENCHING LACTONASE YTNP-RELATED"/>
    <property type="match status" value="1"/>
</dbReference>
<dbReference type="GO" id="GO:0046872">
    <property type="term" value="F:metal ion binding"/>
    <property type="evidence" value="ECO:0007669"/>
    <property type="project" value="UniProtKB-KW"/>
</dbReference>
<evidence type="ECO:0000256" key="2">
    <source>
        <dbReference type="ARBA" id="ARBA00022723"/>
    </source>
</evidence>
<protein>
    <submittedName>
        <fullName evidence="7">Glyoxylase, beta-lactamase superfamily II</fullName>
    </submittedName>
</protein>
<dbReference type="SUPFAM" id="SSF56281">
    <property type="entry name" value="Metallo-hydrolase/oxidoreductase"/>
    <property type="match status" value="1"/>
</dbReference>
<dbReference type="PANTHER" id="PTHR42978">
    <property type="entry name" value="QUORUM-QUENCHING LACTONASE YTNP-RELATED-RELATED"/>
    <property type="match status" value="1"/>
</dbReference>
<reference evidence="8" key="1">
    <citation type="submission" date="2016-08" db="EMBL/GenBank/DDBJ databases">
        <authorList>
            <person name="Varghese N."/>
            <person name="Submissions Spin"/>
        </authorList>
    </citation>
    <scope>NUCLEOTIDE SEQUENCE [LARGE SCALE GENOMIC DNA]</scope>
    <source>
        <strain evidence="8">ERR11</strain>
    </source>
</reference>
<dbReference type="InterPro" id="IPR051013">
    <property type="entry name" value="MBL_superfamily_lactonases"/>
</dbReference>
<dbReference type="EMBL" id="FMAI01000012">
    <property type="protein sequence ID" value="SCB47572.1"/>
    <property type="molecule type" value="Genomic_DNA"/>
</dbReference>
<evidence type="ECO:0000313" key="8">
    <source>
        <dbReference type="Proteomes" id="UP000199184"/>
    </source>
</evidence>
<feature type="domain" description="Metallo-beta-lactamase" evidence="6">
    <location>
        <begin position="84"/>
        <end position="292"/>
    </location>
</feature>
<keyword evidence="2" id="KW-0479">Metal-binding</keyword>
<organism evidence="7 8">
    <name type="scientific">Bradyrhizobium shewense</name>
    <dbReference type="NCBI Taxonomy" id="1761772"/>
    <lineage>
        <taxon>Bacteria</taxon>
        <taxon>Pseudomonadati</taxon>
        <taxon>Pseudomonadota</taxon>
        <taxon>Alphaproteobacteria</taxon>
        <taxon>Hyphomicrobiales</taxon>
        <taxon>Nitrobacteraceae</taxon>
        <taxon>Bradyrhizobium</taxon>
    </lineage>
</organism>
<dbReference type="Gene3D" id="3.60.15.10">
    <property type="entry name" value="Ribonuclease Z/Hydroxyacylglutathione hydrolase-like"/>
    <property type="match status" value="1"/>
</dbReference>
<evidence type="ECO:0000313" key="7">
    <source>
        <dbReference type="EMBL" id="SCB47572.1"/>
    </source>
</evidence>
<dbReference type="RefSeq" id="WP_091961554.1">
    <property type="nucleotide sequence ID" value="NZ_FMAI01000012.1"/>
</dbReference>
<evidence type="ECO:0000256" key="5">
    <source>
        <dbReference type="SAM" id="MobiDB-lite"/>
    </source>
</evidence>
<name>A0A1C3X5M4_9BRAD</name>
<keyword evidence="4" id="KW-0862">Zinc</keyword>
<feature type="compositionally biased region" description="Polar residues" evidence="5">
    <location>
        <begin position="1"/>
        <end position="20"/>
    </location>
</feature>
<evidence type="ECO:0000256" key="4">
    <source>
        <dbReference type="ARBA" id="ARBA00022833"/>
    </source>
</evidence>
<keyword evidence="3" id="KW-0378">Hydrolase</keyword>
<keyword evidence="8" id="KW-1185">Reference proteome</keyword>
<accession>A0A1C3X5M4</accession>
<evidence type="ECO:0000256" key="3">
    <source>
        <dbReference type="ARBA" id="ARBA00022801"/>
    </source>
</evidence>
<dbReference type="AlphaFoldDB" id="A0A1C3X5M4"/>
<dbReference type="CDD" id="cd07720">
    <property type="entry name" value="OPHC2-like_MBL-fold"/>
    <property type="match status" value="1"/>
</dbReference>
<comment type="similarity">
    <text evidence="1">Belongs to the metallo-beta-lactamase superfamily.</text>
</comment>
<evidence type="ECO:0000259" key="6">
    <source>
        <dbReference type="SMART" id="SM00849"/>
    </source>
</evidence>
<feature type="region of interest" description="Disordered" evidence="5">
    <location>
        <begin position="1"/>
        <end position="28"/>
    </location>
</feature>
<dbReference type="Proteomes" id="UP000199184">
    <property type="component" value="Unassembled WGS sequence"/>
</dbReference>
<dbReference type="GO" id="GO:0016787">
    <property type="term" value="F:hydrolase activity"/>
    <property type="evidence" value="ECO:0007669"/>
    <property type="project" value="UniProtKB-KW"/>
</dbReference>
<dbReference type="Pfam" id="PF00753">
    <property type="entry name" value="Lactamase_B"/>
    <property type="match status" value="1"/>
</dbReference>
<sequence>MNQTIRNTQETNMNLHNTTRPGGPGPQELVPSRYALKIGEIDVMVISDGVLTLPGAMLAHNADPAVRAAWLKDMFLPPDAFDWALNVVVVHSGDQTILVDAGLGSDPDLHLPRAGQLSKRLEAAGIDLESVTDVVLTHMHMDHIGGLLVDEVKERLRPDLRIHVAAAEVAFWEAPDFSHVSMPPGFPDALRATAKRFAKEYHNQLRTFEDEHEVAPGVVVTRTGGHTPGHSVVRLASGGDRLTFAGDAVFTVGFHHPDWHNGFEHDPEEAARVRVRLLRELAANGELLVATHMPFPSTGRVAVDGDHFRWVPAFWDY</sequence>
<dbReference type="SMART" id="SM00849">
    <property type="entry name" value="Lactamase_B"/>
    <property type="match status" value="1"/>
</dbReference>
<evidence type="ECO:0000256" key="1">
    <source>
        <dbReference type="ARBA" id="ARBA00007749"/>
    </source>
</evidence>
<gene>
    <name evidence="7" type="ORF">GA0061098_1012137</name>
</gene>
<dbReference type="InterPro" id="IPR001279">
    <property type="entry name" value="Metallo-B-lactamas"/>
</dbReference>
<dbReference type="InterPro" id="IPR036866">
    <property type="entry name" value="RibonucZ/Hydroxyglut_hydro"/>
</dbReference>
<proteinExistence type="inferred from homology"/>